<dbReference type="PANTHER" id="PTHR43639">
    <property type="entry name" value="OXIDOREDUCTASE, SHORT-CHAIN DEHYDROGENASE/REDUCTASE FAMILY (AFU_ORTHOLOGUE AFUA_5G02870)"/>
    <property type="match status" value="1"/>
</dbReference>
<protein>
    <submittedName>
        <fullName evidence="4">Short chain dehydrogenase</fullName>
    </submittedName>
</protein>
<dbReference type="OrthoDB" id="9786360at2"/>
<dbReference type="InterPro" id="IPR002347">
    <property type="entry name" value="SDR_fam"/>
</dbReference>
<accession>A0A2P7AWL1</accession>
<dbReference type="PRINTS" id="PR00081">
    <property type="entry name" value="GDHRDH"/>
</dbReference>
<evidence type="ECO:0000313" key="5">
    <source>
        <dbReference type="Proteomes" id="UP000241158"/>
    </source>
</evidence>
<dbReference type="PANTHER" id="PTHR43639:SF1">
    <property type="entry name" value="SHORT-CHAIN DEHYDROGENASE_REDUCTASE FAMILY PROTEIN"/>
    <property type="match status" value="1"/>
</dbReference>
<dbReference type="PRINTS" id="PR00080">
    <property type="entry name" value="SDRFAMILY"/>
</dbReference>
<dbReference type="SUPFAM" id="SSF51735">
    <property type="entry name" value="NAD(P)-binding Rossmann-fold domains"/>
    <property type="match status" value="1"/>
</dbReference>
<evidence type="ECO:0000256" key="1">
    <source>
        <dbReference type="ARBA" id="ARBA00006484"/>
    </source>
</evidence>
<evidence type="ECO:0000256" key="3">
    <source>
        <dbReference type="RuleBase" id="RU000363"/>
    </source>
</evidence>
<reference evidence="5" key="1">
    <citation type="submission" date="2017-11" db="EMBL/GenBank/DDBJ databases">
        <authorList>
            <person name="Kuznetsova I."/>
            <person name="Sazanova A."/>
            <person name="Chirak E."/>
            <person name="Safronova V."/>
            <person name="Willems A."/>
        </authorList>
    </citation>
    <scope>NUCLEOTIDE SEQUENCE [LARGE SCALE GENOMIC DNA]</scope>
    <source>
        <strain evidence="5">PEPV15</strain>
    </source>
</reference>
<comment type="caution">
    <text evidence="4">The sequence shown here is derived from an EMBL/GenBank/DDBJ whole genome shotgun (WGS) entry which is preliminary data.</text>
</comment>
<dbReference type="Pfam" id="PF00106">
    <property type="entry name" value="adh_short"/>
    <property type="match status" value="1"/>
</dbReference>
<dbReference type="GO" id="GO:0016491">
    <property type="term" value="F:oxidoreductase activity"/>
    <property type="evidence" value="ECO:0007669"/>
    <property type="project" value="UniProtKB-KW"/>
</dbReference>
<dbReference type="Gene3D" id="3.40.50.720">
    <property type="entry name" value="NAD(P)-binding Rossmann-like Domain"/>
    <property type="match status" value="1"/>
</dbReference>
<keyword evidence="2" id="KW-0560">Oxidoreductase</keyword>
<gene>
    <name evidence="4" type="ORF">CU100_13465</name>
</gene>
<evidence type="ECO:0000313" key="4">
    <source>
        <dbReference type="EMBL" id="PSH58581.1"/>
    </source>
</evidence>
<proteinExistence type="inferred from homology"/>
<comment type="similarity">
    <text evidence="1 3">Belongs to the short-chain dehydrogenases/reductases (SDR) family.</text>
</comment>
<dbReference type="AlphaFoldDB" id="A0A2P7AWL1"/>
<dbReference type="RefSeq" id="WP_106717027.1">
    <property type="nucleotide sequence ID" value="NZ_JACHXT010000001.1"/>
</dbReference>
<organism evidence="4 5">
    <name type="scientific">Phyllobacterium endophyticum</name>
    <dbReference type="NCBI Taxonomy" id="1149773"/>
    <lineage>
        <taxon>Bacteria</taxon>
        <taxon>Pseudomonadati</taxon>
        <taxon>Pseudomonadota</taxon>
        <taxon>Alphaproteobacteria</taxon>
        <taxon>Hyphomicrobiales</taxon>
        <taxon>Phyllobacteriaceae</taxon>
        <taxon>Phyllobacterium</taxon>
    </lineage>
</organism>
<dbReference type="Proteomes" id="UP000241158">
    <property type="component" value="Unassembled WGS sequence"/>
</dbReference>
<evidence type="ECO:0000256" key="2">
    <source>
        <dbReference type="ARBA" id="ARBA00023002"/>
    </source>
</evidence>
<sequence length="255" mass="27669">MKTDQPVALVTGGAKRIGKAIVQDLSLNGFAVAIHCNHSRDEGEELLTDIYAAGGTACVVQADLSDSDAVRRLIRDAQDQLGPVQLLVNNASVFEDDGIGNLADDKVWEMHFAVHVRAPVLLADAMTTALPAHSEGLVVNIIDHRVWKLTPRFLSYTLSKAALWTATQTLAQALAPRIRVNGIGPGPTMPSNRQSKEDFDRQVSTLLLEHGPDLSEFGRTIRYLWETRSITGQMIALDGGQHLAWETADVSGIAE</sequence>
<name>A0A2P7AWL1_9HYPH</name>
<dbReference type="EMBL" id="PGGN01000002">
    <property type="protein sequence ID" value="PSH58581.1"/>
    <property type="molecule type" value="Genomic_DNA"/>
</dbReference>
<keyword evidence="5" id="KW-1185">Reference proteome</keyword>
<dbReference type="InterPro" id="IPR036291">
    <property type="entry name" value="NAD(P)-bd_dom_sf"/>
</dbReference>
<dbReference type="NCBIfam" id="NF006597">
    <property type="entry name" value="PRK09134.1"/>
    <property type="match status" value="1"/>
</dbReference>